<dbReference type="Proteomes" id="UP000234327">
    <property type="component" value="Unassembled WGS sequence"/>
</dbReference>
<dbReference type="PROSITE" id="PS00211">
    <property type="entry name" value="ABC_TRANSPORTER_1"/>
    <property type="match status" value="1"/>
</dbReference>
<evidence type="ECO:0000256" key="3">
    <source>
        <dbReference type="ARBA" id="ARBA00022741"/>
    </source>
</evidence>
<dbReference type="InterPro" id="IPR017871">
    <property type="entry name" value="ABC_transporter-like_CS"/>
</dbReference>
<dbReference type="PANTHER" id="PTHR43335:SF4">
    <property type="entry name" value="ABC TRANSPORTER, ATP-BINDING PROTEIN"/>
    <property type="match status" value="1"/>
</dbReference>
<evidence type="ECO:0000313" key="8">
    <source>
        <dbReference type="EMBL" id="SMX95650.1"/>
    </source>
</evidence>
<evidence type="ECO:0000256" key="4">
    <source>
        <dbReference type="ARBA" id="ARBA00022840"/>
    </source>
</evidence>
<dbReference type="AlphaFoldDB" id="A0A2H1IZA9"/>
<keyword evidence="4 7" id="KW-0067">ATP-binding</keyword>
<evidence type="ECO:0000256" key="5">
    <source>
        <dbReference type="SAM" id="MobiDB-lite"/>
    </source>
</evidence>
<evidence type="ECO:0000313" key="10">
    <source>
        <dbReference type="Proteomes" id="UP000234525"/>
    </source>
</evidence>
<protein>
    <submittedName>
        <fullName evidence="7">ABC-2 type transport system ATP-binding protein</fullName>
    </submittedName>
</protein>
<keyword evidence="10" id="KW-1185">Reference proteome</keyword>
<dbReference type="InterPro" id="IPR003593">
    <property type="entry name" value="AAA+_ATPase"/>
</dbReference>
<feature type="compositionally biased region" description="Polar residues" evidence="5">
    <location>
        <begin position="310"/>
        <end position="324"/>
    </location>
</feature>
<dbReference type="Gene3D" id="3.40.50.300">
    <property type="entry name" value="P-loop containing nucleotide triphosphate hydrolases"/>
    <property type="match status" value="1"/>
</dbReference>
<reference evidence="10" key="1">
    <citation type="submission" date="2017-03" db="EMBL/GenBank/DDBJ databases">
        <authorList>
            <person name="Monnet C."/>
        </authorList>
    </citation>
    <scope>NUCLEOTIDE SEQUENCE [LARGE SCALE GENOMIC DNA]</scope>
    <source>
        <strain evidence="10">ATCC 9175</strain>
    </source>
</reference>
<reference evidence="7 9" key="2">
    <citation type="submission" date="2017-03" db="EMBL/GenBank/DDBJ databases">
        <authorList>
            <person name="Afonso C.L."/>
            <person name="Miller P.J."/>
            <person name="Scott M.A."/>
            <person name="Spackman E."/>
            <person name="Goraichik I."/>
            <person name="Dimitrov K.M."/>
            <person name="Suarez D.L."/>
            <person name="Swayne D.E."/>
        </authorList>
    </citation>
    <scope>NUCLEOTIDE SEQUENCE [LARGE SCALE GENOMIC DNA]</scope>
    <source>
        <strain evidence="7">6</strain>
        <strain evidence="9">6(3)</strain>
        <strain evidence="8">ATCC 9175</strain>
    </source>
</reference>
<dbReference type="EMBL" id="FXZB01000026">
    <property type="protein sequence ID" value="SMX95650.1"/>
    <property type="molecule type" value="Genomic_DNA"/>
</dbReference>
<dbReference type="SMART" id="SM00382">
    <property type="entry name" value="AAA"/>
    <property type="match status" value="1"/>
</dbReference>
<comment type="similarity">
    <text evidence="1">Belongs to the ABC transporter superfamily.</text>
</comment>
<evidence type="ECO:0000259" key="6">
    <source>
        <dbReference type="PROSITE" id="PS50893"/>
    </source>
</evidence>
<dbReference type="Proteomes" id="UP000234525">
    <property type="component" value="Unassembled WGS sequence"/>
</dbReference>
<organism evidence="7 9">
    <name type="scientific">Brevibacterium aurantiacum</name>
    <dbReference type="NCBI Taxonomy" id="273384"/>
    <lineage>
        <taxon>Bacteria</taxon>
        <taxon>Bacillati</taxon>
        <taxon>Actinomycetota</taxon>
        <taxon>Actinomycetes</taxon>
        <taxon>Micrococcales</taxon>
        <taxon>Brevibacteriaceae</taxon>
        <taxon>Brevibacterium</taxon>
    </lineage>
</organism>
<feature type="region of interest" description="Disordered" evidence="5">
    <location>
        <begin position="299"/>
        <end position="324"/>
    </location>
</feature>
<dbReference type="GO" id="GO:0016887">
    <property type="term" value="F:ATP hydrolysis activity"/>
    <property type="evidence" value="ECO:0007669"/>
    <property type="project" value="InterPro"/>
</dbReference>
<keyword evidence="3" id="KW-0547">Nucleotide-binding</keyword>
<dbReference type="SUPFAM" id="SSF52540">
    <property type="entry name" value="P-loop containing nucleoside triphosphate hydrolases"/>
    <property type="match status" value="1"/>
</dbReference>
<keyword evidence="2" id="KW-0813">Transport</keyword>
<dbReference type="InterPro" id="IPR003439">
    <property type="entry name" value="ABC_transporter-like_ATP-bd"/>
</dbReference>
<evidence type="ECO:0000313" key="9">
    <source>
        <dbReference type="Proteomes" id="UP000234327"/>
    </source>
</evidence>
<accession>A0A2H1IZA9</accession>
<evidence type="ECO:0000313" key="7">
    <source>
        <dbReference type="EMBL" id="SMX80514.1"/>
    </source>
</evidence>
<dbReference type="PROSITE" id="PS50893">
    <property type="entry name" value="ABC_TRANSPORTER_2"/>
    <property type="match status" value="1"/>
</dbReference>
<dbReference type="PANTHER" id="PTHR43335">
    <property type="entry name" value="ABC TRANSPORTER, ATP-BINDING PROTEIN"/>
    <property type="match status" value="1"/>
</dbReference>
<dbReference type="InterPro" id="IPR027417">
    <property type="entry name" value="P-loop_NTPase"/>
</dbReference>
<dbReference type="Pfam" id="PF00005">
    <property type="entry name" value="ABC_tran"/>
    <property type="match status" value="1"/>
</dbReference>
<dbReference type="GO" id="GO:0005524">
    <property type="term" value="F:ATP binding"/>
    <property type="evidence" value="ECO:0007669"/>
    <property type="project" value="UniProtKB-KW"/>
</dbReference>
<dbReference type="RefSeq" id="WP_101584472.1">
    <property type="nucleotide sequence ID" value="NZ_BJME01000015.1"/>
</dbReference>
<proteinExistence type="inferred from homology"/>
<name>A0A2H1IZA9_BREAU</name>
<feature type="domain" description="ABC transporter" evidence="6">
    <location>
        <begin position="2"/>
        <end position="227"/>
    </location>
</feature>
<sequence length="324" mass="34636">MITFESLTKVYGDRRAVDDISLQIAPGKVTGFLGPNGAGKSTTMRMLLGLDRPTSGRALIDGRTYQQLSHPLHTVGALLEPRTGHPGQSARSHLIGMARSNGIPSRRVNEALSMVGLEDVAHSRIGTFSLGMRQRLGIASALIGDPQVLVFDEPVNGLDPEGVSWIRHLMRDLAAQGRTVFVSSHLLSEMADTADHLVVIARGRLLADAPLRQLLDVTRTAQVRSPHAPRLAEVLERAGMTVTTVADHLQVSGDGIDTIGGLAHASHLQIDELSFTGASLEDIYSQLTEGVTDYRAASLPHTDTPAGTAPISTAPTTTQMEDTR</sequence>
<dbReference type="EMBL" id="FXYZ01000006">
    <property type="protein sequence ID" value="SMX80514.1"/>
    <property type="molecule type" value="Genomic_DNA"/>
</dbReference>
<gene>
    <name evidence="8" type="ORF">BAUR9175_03211</name>
    <name evidence="7" type="ORF">BAURA63_01711</name>
</gene>
<evidence type="ECO:0000256" key="1">
    <source>
        <dbReference type="ARBA" id="ARBA00005417"/>
    </source>
</evidence>
<evidence type="ECO:0000256" key="2">
    <source>
        <dbReference type="ARBA" id="ARBA00022448"/>
    </source>
</evidence>